<proteinExistence type="predicted"/>
<sequence length="307" mass="34409">MFWGRPTRSYRNLDSDLQALLSSLHLKINYARLAVRPPKVLTFETVVADAFCYMQLLKYKRNTTVQANAQKRRMRSNDLVREVHILLFADINPPTQPRVSRVSNEAAFRRPRKGPTRGQKCTILEAMLQFIGVLEKVDLGVLPRSALKVWFREAKAPNNQEHEEGGRQAGKIMSMGEGKSACGCLEEGEISEDGHQCDKCTKPSGDEVAEFQGGSKTMALTVGPGHDRVLSGTAGQEYDPKPLITEGHGQPREQGSALRLAALTEEQYRIDQALQKMDCWADEWLMGISNTDEDWETFGDCLEQPDI</sequence>
<organism evidence="1 2">
    <name type="scientific">Exophiala sideris</name>
    <dbReference type="NCBI Taxonomy" id="1016849"/>
    <lineage>
        <taxon>Eukaryota</taxon>
        <taxon>Fungi</taxon>
        <taxon>Dikarya</taxon>
        <taxon>Ascomycota</taxon>
        <taxon>Pezizomycotina</taxon>
        <taxon>Eurotiomycetes</taxon>
        <taxon>Chaetothyriomycetidae</taxon>
        <taxon>Chaetothyriales</taxon>
        <taxon>Herpotrichiellaceae</taxon>
        <taxon>Exophiala</taxon>
    </lineage>
</organism>
<reference evidence="1 2" key="1">
    <citation type="submission" date="2015-01" db="EMBL/GenBank/DDBJ databases">
        <title>The Genome Sequence of Exophiala sideris CBS121828.</title>
        <authorList>
            <consortium name="The Broad Institute Genomics Platform"/>
            <person name="Cuomo C."/>
            <person name="de Hoog S."/>
            <person name="Gorbushina A."/>
            <person name="Stielow B."/>
            <person name="Teixiera M."/>
            <person name="Abouelleil A."/>
            <person name="Chapman S.B."/>
            <person name="Priest M."/>
            <person name="Young S.K."/>
            <person name="Wortman J."/>
            <person name="Nusbaum C."/>
            <person name="Birren B."/>
        </authorList>
    </citation>
    <scope>NUCLEOTIDE SEQUENCE [LARGE SCALE GENOMIC DNA]</scope>
    <source>
        <strain evidence="1 2">CBS 121828</strain>
    </source>
</reference>
<dbReference type="HOGENOM" id="CLU_906241_0_0_1"/>
<dbReference type="EMBL" id="KN846954">
    <property type="protein sequence ID" value="KIV78424.1"/>
    <property type="molecule type" value="Genomic_DNA"/>
</dbReference>
<protein>
    <submittedName>
        <fullName evidence="1">Uncharacterized protein</fullName>
    </submittedName>
</protein>
<evidence type="ECO:0000313" key="2">
    <source>
        <dbReference type="Proteomes" id="UP000053599"/>
    </source>
</evidence>
<gene>
    <name evidence="1" type="ORF">PV11_10144</name>
</gene>
<dbReference type="Proteomes" id="UP000053599">
    <property type="component" value="Unassembled WGS sequence"/>
</dbReference>
<name>A0A0D1YC54_9EURO</name>
<dbReference type="OrthoDB" id="10348586at2759"/>
<dbReference type="AlphaFoldDB" id="A0A0D1YC54"/>
<evidence type="ECO:0000313" key="1">
    <source>
        <dbReference type="EMBL" id="KIV78424.1"/>
    </source>
</evidence>
<accession>A0A0D1YC54</accession>